<reference evidence="1 3" key="1">
    <citation type="journal article" date="2011" name="Nature">
        <title>The Medicago genome provides insight into the evolution of rhizobial symbioses.</title>
        <authorList>
            <person name="Young N.D."/>
            <person name="Debelle F."/>
            <person name="Oldroyd G.E."/>
            <person name="Geurts R."/>
            <person name="Cannon S.B."/>
            <person name="Udvardi M.K."/>
            <person name="Benedito V.A."/>
            <person name="Mayer K.F."/>
            <person name="Gouzy J."/>
            <person name="Schoof H."/>
            <person name="Van de Peer Y."/>
            <person name="Proost S."/>
            <person name="Cook D.R."/>
            <person name="Meyers B.C."/>
            <person name="Spannagl M."/>
            <person name="Cheung F."/>
            <person name="De Mita S."/>
            <person name="Krishnakumar V."/>
            <person name="Gundlach H."/>
            <person name="Zhou S."/>
            <person name="Mudge J."/>
            <person name="Bharti A.K."/>
            <person name="Murray J.D."/>
            <person name="Naoumkina M.A."/>
            <person name="Rosen B."/>
            <person name="Silverstein K.A."/>
            <person name="Tang H."/>
            <person name="Rombauts S."/>
            <person name="Zhao P.X."/>
            <person name="Zhou P."/>
            <person name="Barbe V."/>
            <person name="Bardou P."/>
            <person name="Bechner M."/>
            <person name="Bellec A."/>
            <person name="Berger A."/>
            <person name="Berges H."/>
            <person name="Bidwell S."/>
            <person name="Bisseling T."/>
            <person name="Choisne N."/>
            <person name="Couloux A."/>
            <person name="Denny R."/>
            <person name="Deshpande S."/>
            <person name="Dai X."/>
            <person name="Doyle J.J."/>
            <person name="Dudez A.M."/>
            <person name="Farmer A.D."/>
            <person name="Fouteau S."/>
            <person name="Franken C."/>
            <person name="Gibelin C."/>
            <person name="Gish J."/>
            <person name="Goldstein S."/>
            <person name="Gonzalez A.J."/>
            <person name="Green P.J."/>
            <person name="Hallab A."/>
            <person name="Hartog M."/>
            <person name="Hua A."/>
            <person name="Humphray S.J."/>
            <person name="Jeong D.H."/>
            <person name="Jing Y."/>
            <person name="Jocker A."/>
            <person name="Kenton S.M."/>
            <person name="Kim D.J."/>
            <person name="Klee K."/>
            <person name="Lai H."/>
            <person name="Lang C."/>
            <person name="Lin S."/>
            <person name="Macmil S.L."/>
            <person name="Magdelenat G."/>
            <person name="Matthews L."/>
            <person name="McCorrison J."/>
            <person name="Monaghan E.L."/>
            <person name="Mun J.H."/>
            <person name="Najar F.Z."/>
            <person name="Nicholson C."/>
            <person name="Noirot C."/>
            <person name="O'Bleness M."/>
            <person name="Paule C.R."/>
            <person name="Poulain J."/>
            <person name="Prion F."/>
            <person name="Qin B."/>
            <person name="Qu C."/>
            <person name="Retzel E.F."/>
            <person name="Riddle C."/>
            <person name="Sallet E."/>
            <person name="Samain S."/>
            <person name="Samson N."/>
            <person name="Sanders I."/>
            <person name="Saurat O."/>
            <person name="Scarpelli C."/>
            <person name="Schiex T."/>
            <person name="Segurens B."/>
            <person name="Severin A.J."/>
            <person name="Sherrier D.J."/>
            <person name="Shi R."/>
            <person name="Sims S."/>
            <person name="Singer S.R."/>
            <person name="Sinharoy S."/>
            <person name="Sterck L."/>
            <person name="Viollet A."/>
            <person name="Wang B.B."/>
            <person name="Wang K."/>
            <person name="Wang M."/>
            <person name="Wang X."/>
            <person name="Warfsmann J."/>
            <person name="Weissenbach J."/>
            <person name="White D.D."/>
            <person name="White J.D."/>
            <person name="Wiley G.B."/>
            <person name="Wincker P."/>
            <person name="Xing Y."/>
            <person name="Yang L."/>
            <person name="Yao Z."/>
            <person name="Ying F."/>
            <person name="Zhai J."/>
            <person name="Zhou L."/>
            <person name="Zuber A."/>
            <person name="Denarie J."/>
            <person name="Dixon R.A."/>
            <person name="May G.D."/>
            <person name="Schwartz D.C."/>
            <person name="Rogers J."/>
            <person name="Quetier F."/>
            <person name="Town C.D."/>
            <person name="Roe B.A."/>
        </authorList>
    </citation>
    <scope>NUCLEOTIDE SEQUENCE [LARGE SCALE GENOMIC DNA]</scope>
    <source>
        <strain evidence="1">A17</strain>
        <strain evidence="2 3">cv. Jemalong A17</strain>
    </source>
</reference>
<dbReference type="AlphaFoldDB" id="A0A072TPK3"/>
<evidence type="ECO:0000313" key="3">
    <source>
        <dbReference type="Proteomes" id="UP000002051"/>
    </source>
</evidence>
<keyword evidence="3" id="KW-1185">Reference proteome</keyword>
<dbReference type="HOGENOM" id="CLU_3071767_0_0_1"/>
<keyword evidence="1" id="KW-0812">Transmembrane</keyword>
<dbReference type="Proteomes" id="UP000002051">
    <property type="component" value="Chromosome 8"/>
</dbReference>
<protein>
    <submittedName>
        <fullName evidence="1">Transmembrane protein, putative</fullName>
    </submittedName>
</protein>
<reference evidence="1 3" key="2">
    <citation type="journal article" date="2014" name="BMC Genomics">
        <title>An improved genome release (version Mt4.0) for the model legume Medicago truncatula.</title>
        <authorList>
            <person name="Tang H."/>
            <person name="Krishnakumar V."/>
            <person name="Bidwell S."/>
            <person name="Rosen B."/>
            <person name="Chan A."/>
            <person name="Zhou S."/>
            <person name="Gentzbittel L."/>
            <person name="Childs K.L."/>
            <person name="Yandell M."/>
            <person name="Gundlach H."/>
            <person name="Mayer K.F."/>
            <person name="Schwartz D.C."/>
            <person name="Town C.D."/>
        </authorList>
    </citation>
    <scope>GENOME REANNOTATION</scope>
    <source>
        <strain evidence="1">A17</strain>
        <strain evidence="2 3">cv. Jemalong A17</strain>
    </source>
</reference>
<proteinExistence type="predicted"/>
<gene>
    <name evidence="1" type="ordered locus">MTR_8g058770</name>
</gene>
<evidence type="ECO:0000313" key="2">
    <source>
        <dbReference type="EnsemblPlants" id="KEH19409"/>
    </source>
</evidence>
<name>A0A072TPK3_MEDTR</name>
<reference evidence="2" key="3">
    <citation type="submission" date="2015-04" db="UniProtKB">
        <authorList>
            <consortium name="EnsemblPlants"/>
        </authorList>
    </citation>
    <scope>IDENTIFICATION</scope>
    <source>
        <strain evidence="2">cv. Jemalong A17</strain>
    </source>
</reference>
<sequence>MTFNLDNATNWEGRIMVFVLEGPAFHLYLPNLVLEFALLWKFWFGIGPAEAFL</sequence>
<dbReference type="EMBL" id="CM001224">
    <property type="protein sequence ID" value="KEH19409.1"/>
    <property type="molecule type" value="Genomic_DNA"/>
</dbReference>
<evidence type="ECO:0000313" key="1">
    <source>
        <dbReference type="EMBL" id="KEH19409.1"/>
    </source>
</evidence>
<dbReference type="EnsemblPlants" id="KEH19409">
    <property type="protein sequence ID" value="KEH19409"/>
    <property type="gene ID" value="MTR_8g058770"/>
</dbReference>
<organism evidence="1 3">
    <name type="scientific">Medicago truncatula</name>
    <name type="common">Barrel medic</name>
    <name type="synonym">Medicago tribuloides</name>
    <dbReference type="NCBI Taxonomy" id="3880"/>
    <lineage>
        <taxon>Eukaryota</taxon>
        <taxon>Viridiplantae</taxon>
        <taxon>Streptophyta</taxon>
        <taxon>Embryophyta</taxon>
        <taxon>Tracheophyta</taxon>
        <taxon>Spermatophyta</taxon>
        <taxon>Magnoliopsida</taxon>
        <taxon>eudicotyledons</taxon>
        <taxon>Gunneridae</taxon>
        <taxon>Pentapetalae</taxon>
        <taxon>rosids</taxon>
        <taxon>fabids</taxon>
        <taxon>Fabales</taxon>
        <taxon>Fabaceae</taxon>
        <taxon>Papilionoideae</taxon>
        <taxon>50 kb inversion clade</taxon>
        <taxon>NPAAA clade</taxon>
        <taxon>Hologalegina</taxon>
        <taxon>IRL clade</taxon>
        <taxon>Trifolieae</taxon>
        <taxon>Medicago</taxon>
    </lineage>
</organism>
<accession>A0A072TPK3</accession>
<keyword evidence="1" id="KW-0472">Membrane</keyword>